<sequence length="872" mass="98227">MPALLLRCPPHGQTGGGGFDRIAVSSLLRLSPVDPKGKNAHIEDGWKWSQKRTHIITNYYRFHKNVGKGFWSRYRERYVKPTDIENRLPIYFPNTPRFEEAKMAHQWKWKLPKRIAMATDANGVLEAWNFYRHKRRKKPFHFLLALKRLVQVGSVDPTDFRFRLIAGKLWKGQRRRMINLPRAALLLARLKATADLFKLSKHFHKRIERYSPRQLGMICYSMGSRGIHDKHLFNRIAARFMMMVSDEEPSVLLNPNPEFHTVAVRDLLNVTEAFAVCQVHHYPLFGAVSLCLQRRLAAVTETESAPPLVGAYEPQLIPNLPQLALFATAFAKAKFRDFSFFDVCSAQLQHALRGGSWDDGDVRQQPHVSPHVVAQVALAFDKCKIVDPFLLETILSHMRKFIFDYRPSDVAAIASVAARSLPPTLPHLWKTHLEIADFLEDHADILSLDAVERAATFALAAAYMKRLHRWQSPQERERLASEKDKKEQTDSSEDFHQISGGEEEEAVEARSLEECEEGSSGTLTSSSSPSSGESASLEGSEGKGSKESAETETVNVEVGSEHGEHSSASAASLKEDGEEGSVSGAEDLQGDEKEKGLEEELSEEDVEERDCLTEVETSPSSSISSASSSSSFGVMRERAGEGAEERLQRKVVALLKRRRRMEPLVEALSRRVVALRNDGRTVYDVPKVLETLCRFNLSSGSCTDSFEVLCKHIHRHLDSFEPHDFARAARAMNKVASKHGYVNEKAGNALVRHVSKRCDEFGDDDLWSFIKHMKPLGVSERDLRRLNGKAWAQKQQKLQQQTRFDVQLESMEPGGEEPVDVPSQPIGIDRKRKNVAREFETTTEPSAKGAGPPLPGLQRSIYMPEPPPKWYG</sequence>
<evidence type="ECO:0000313" key="2">
    <source>
        <dbReference type="EMBL" id="CEM07493.1"/>
    </source>
</evidence>
<feature type="compositionally biased region" description="Basic and acidic residues" evidence="1">
    <location>
        <begin position="474"/>
        <end position="496"/>
    </location>
</feature>
<gene>
    <name evidence="2" type="ORF">Cvel_15252</name>
</gene>
<proteinExistence type="predicted"/>
<reference evidence="2" key="1">
    <citation type="submission" date="2014-11" db="EMBL/GenBank/DDBJ databases">
        <authorList>
            <person name="Otto D Thomas"/>
            <person name="Naeem Raeece"/>
        </authorList>
    </citation>
    <scope>NUCLEOTIDE SEQUENCE</scope>
</reference>
<feature type="compositionally biased region" description="Low complexity" evidence="1">
    <location>
        <begin position="618"/>
        <end position="631"/>
    </location>
</feature>
<feature type="compositionally biased region" description="Acidic residues" evidence="1">
    <location>
        <begin position="599"/>
        <end position="608"/>
    </location>
</feature>
<dbReference type="EMBL" id="CDMZ01000130">
    <property type="protein sequence ID" value="CEM07493.1"/>
    <property type="molecule type" value="Genomic_DNA"/>
</dbReference>
<feature type="region of interest" description="Disordered" evidence="1">
    <location>
        <begin position="471"/>
        <end position="640"/>
    </location>
</feature>
<dbReference type="AlphaFoldDB" id="A0A0G4F679"/>
<name>A0A0G4F679_9ALVE</name>
<feature type="region of interest" description="Disordered" evidence="1">
    <location>
        <begin position="811"/>
        <end position="872"/>
    </location>
</feature>
<evidence type="ECO:0000256" key="1">
    <source>
        <dbReference type="SAM" id="MobiDB-lite"/>
    </source>
</evidence>
<organism evidence="2">
    <name type="scientific">Chromera velia CCMP2878</name>
    <dbReference type="NCBI Taxonomy" id="1169474"/>
    <lineage>
        <taxon>Eukaryota</taxon>
        <taxon>Sar</taxon>
        <taxon>Alveolata</taxon>
        <taxon>Colpodellida</taxon>
        <taxon>Chromeraceae</taxon>
        <taxon>Chromera</taxon>
    </lineage>
</organism>
<feature type="compositionally biased region" description="Basic and acidic residues" evidence="1">
    <location>
        <begin position="540"/>
        <end position="549"/>
    </location>
</feature>
<dbReference type="VEuPathDB" id="CryptoDB:Cvel_15252"/>
<feature type="compositionally biased region" description="Low complexity" evidence="1">
    <location>
        <begin position="518"/>
        <end position="539"/>
    </location>
</feature>
<accession>A0A0G4F679</accession>
<protein>
    <submittedName>
        <fullName evidence="2">Uncharacterized protein</fullName>
    </submittedName>
</protein>